<dbReference type="PANTHER" id="PTHR47926">
    <property type="entry name" value="PENTATRICOPEPTIDE REPEAT-CONTAINING PROTEIN"/>
    <property type="match status" value="1"/>
</dbReference>
<dbReference type="PROSITE" id="PS51375">
    <property type="entry name" value="PPR"/>
    <property type="match status" value="2"/>
</dbReference>
<dbReference type="InterPro" id="IPR002885">
    <property type="entry name" value="PPR_rpt"/>
</dbReference>
<reference evidence="3 4" key="1">
    <citation type="journal article" date="2021" name="bioRxiv">
        <title>Chromosome-scale and haplotype-resolved genome assembly of a tetraploid potato cultivar.</title>
        <authorList>
            <person name="Sun H."/>
            <person name="Jiao W.-B."/>
            <person name="Krause K."/>
            <person name="Campoy J.A."/>
            <person name="Goel M."/>
            <person name="Folz-Donahue K."/>
            <person name="Kukat C."/>
            <person name="Huettel B."/>
            <person name="Schneeberger K."/>
        </authorList>
    </citation>
    <scope>NUCLEOTIDE SEQUENCE [LARGE SCALE GENOMIC DNA]</scope>
    <source>
        <strain evidence="3">SolTubOtavaFocal</strain>
        <tissue evidence="3">Leaves</tissue>
    </source>
</reference>
<evidence type="ECO:0000256" key="1">
    <source>
        <dbReference type="ARBA" id="ARBA00022737"/>
    </source>
</evidence>
<name>A0ABQ7WK78_SOLTU</name>
<organism evidence="3 4">
    <name type="scientific">Solanum tuberosum</name>
    <name type="common">Potato</name>
    <dbReference type="NCBI Taxonomy" id="4113"/>
    <lineage>
        <taxon>Eukaryota</taxon>
        <taxon>Viridiplantae</taxon>
        <taxon>Streptophyta</taxon>
        <taxon>Embryophyta</taxon>
        <taxon>Tracheophyta</taxon>
        <taxon>Spermatophyta</taxon>
        <taxon>Magnoliopsida</taxon>
        <taxon>eudicotyledons</taxon>
        <taxon>Gunneridae</taxon>
        <taxon>Pentapetalae</taxon>
        <taxon>asterids</taxon>
        <taxon>lamiids</taxon>
        <taxon>Solanales</taxon>
        <taxon>Solanaceae</taxon>
        <taxon>Solanoideae</taxon>
        <taxon>Solaneae</taxon>
        <taxon>Solanum</taxon>
    </lineage>
</organism>
<feature type="repeat" description="PPR" evidence="2">
    <location>
        <begin position="263"/>
        <end position="297"/>
    </location>
</feature>
<dbReference type="Pfam" id="PF20431">
    <property type="entry name" value="E_motif"/>
    <property type="match status" value="1"/>
</dbReference>
<protein>
    <recommendedName>
        <fullName evidence="5">Pentatricopeptide repeat-containing protein</fullName>
    </recommendedName>
</protein>
<evidence type="ECO:0000256" key="2">
    <source>
        <dbReference type="PROSITE-ProRule" id="PRU00708"/>
    </source>
</evidence>
<dbReference type="EMBL" id="JAIVGD010000001">
    <property type="protein sequence ID" value="KAH0781161.1"/>
    <property type="molecule type" value="Genomic_DNA"/>
</dbReference>
<comment type="caution">
    <text evidence="3">The sequence shown here is derived from an EMBL/GenBank/DDBJ whole genome shotgun (WGS) entry which is preliminary data.</text>
</comment>
<evidence type="ECO:0000313" key="4">
    <source>
        <dbReference type="Proteomes" id="UP000826656"/>
    </source>
</evidence>
<sequence length="537" mass="60780">MTSHQIESLFQRSKSIIHLLQLHSLFIKTAIHHDEYRLSQFISLSSSISLQFTRTIFDNSPIIPSIFAWNTMMRAYSQVESLKLFKQFQKIGLKPDRFTFPIVLKVSGHCLMIGTGGSLHSMAVKSGFGSDLHVNNTILRMYAGFGVIRFARQVFDEMLQRDIVSWSSMMAAYVHCNLPSDALLLFQCMKLANEKPNSVTLVSLLGACTRILNIRLGKCIHSHIVTSGIELHVELETALLGMYAKCGHIQQAFRIFNLMGDKNLQTWTIMISGLADHGHGEEAVSLFARMEESGFRPDSLSFSAILYACSHIGFVDAGREYFEKMASIYNIRPTMEHYGCMVDMFGRAGELEEAYDIIRSMPIEPNSVILRSFISACKHHGHIPCAEENIREILLKIEPDLGSNYVLASSLSYLFGYCSNANSLRLAMKAKGIKKYPGSSWKRQFRSPGMKALLHSKDERTESRWRKMNCFFLGNTTRLRYKFRGAVALTIGRGSWDMTFERNSTNWYTSGRGKPVLCQSHNSVVILLKLFLTINHA</sequence>
<dbReference type="NCBIfam" id="TIGR00756">
    <property type="entry name" value="PPR"/>
    <property type="match status" value="2"/>
</dbReference>
<dbReference type="InterPro" id="IPR011990">
    <property type="entry name" value="TPR-like_helical_dom_sf"/>
</dbReference>
<dbReference type="Gene3D" id="1.25.40.10">
    <property type="entry name" value="Tetratricopeptide repeat domain"/>
    <property type="match status" value="4"/>
</dbReference>
<keyword evidence="4" id="KW-1185">Reference proteome</keyword>
<dbReference type="InterPro" id="IPR046848">
    <property type="entry name" value="E_motif"/>
</dbReference>
<dbReference type="Proteomes" id="UP000826656">
    <property type="component" value="Unassembled WGS sequence"/>
</dbReference>
<evidence type="ECO:0000313" key="3">
    <source>
        <dbReference type="EMBL" id="KAH0781161.1"/>
    </source>
</evidence>
<gene>
    <name evidence="3" type="ORF">KY290_000759</name>
</gene>
<dbReference type="PANTHER" id="PTHR47926:SF347">
    <property type="entry name" value="PENTATRICOPEPTIDE REPEAT-CONTAINING PROTEIN"/>
    <property type="match status" value="1"/>
</dbReference>
<evidence type="ECO:0008006" key="5">
    <source>
        <dbReference type="Google" id="ProtNLM"/>
    </source>
</evidence>
<dbReference type="Pfam" id="PF01535">
    <property type="entry name" value="PPR"/>
    <property type="match status" value="1"/>
</dbReference>
<dbReference type="Pfam" id="PF13041">
    <property type="entry name" value="PPR_2"/>
    <property type="match status" value="2"/>
</dbReference>
<keyword evidence="1" id="KW-0677">Repeat</keyword>
<feature type="repeat" description="PPR" evidence="2">
    <location>
        <begin position="162"/>
        <end position="196"/>
    </location>
</feature>
<dbReference type="InterPro" id="IPR046960">
    <property type="entry name" value="PPR_At4g14850-like_plant"/>
</dbReference>
<proteinExistence type="predicted"/>
<accession>A0ABQ7WK78</accession>